<feature type="transmembrane region" description="Helical" evidence="1">
    <location>
        <begin position="50"/>
        <end position="83"/>
    </location>
</feature>
<organism evidence="2 3">
    <name type="scientific">Enterobacter agglomerans</name>
    <name type="common">Erwinia herbicola</name>
    <name type="synonym">Pantoea agglomerans</name>
    <dbReference type="NCBI Taxonomy" id="549"/>
    <lineage>
        <taxon>Bacteria</taxon>
        <taxon>Pseudomonadati</taxon>
        <taxon>Pseudomonadota</taxon>
        <taxon>Gammaproteobacteria</taxon>
        <taxon>Enterobacterales</taxon>
        <taxon>Erwiniaceae</taxon>
        <taxon>Pantoea</taxon>
        <taxon>Pantoea agglomerans group</taxon>
    </lineage>
</organism>
<keyword evidence="1" id="KW-0472">Membrane</keyword>
<evidence type="ECO:0008006" key="4">
    <source>
        <dbReference type="Google" id="ProtNLM"/>
    </source>
</evidence>
<evidence type="ECO:0000313" key="2">
    <source>
        <dbReference type="EMBL" id="CAH6337754.1"/>
    </source>
</evidence>
<gene>
    <name evidence="2" type="ORF">DAPPPG734_19065</name>
</gene>
<dbReference type="RefSeq" id="WP_152551382.1">
    <property type="nucleotide sequence ID" value="NZ_JNVA01000041.1"/>
</dbReference>
<keyword evidence="1" id="KW-0812">Transmembrane</keyword>
<evidence type="ECO:0000256" key="1">
    <source>
        <dbReference type="SAM" id="Phobius"/>
    </source>
</evidence>
<protein>
    <recommendedName>
        <fullName evidence="4">DUF3742 family protein</fullName>
    </recommendedName>
</protein>
<proteinExistence type="predicted"/>
<reference evidence="2" key="1">
    <citation type="submission" date="2022-05" db="EMBL/GenBank/DDBJ databases">
        <authorList>
            <person name="Pothier F. J."/>
        </authorList>
    </citation>
    <scope>NUCLEOTIDE SEQUENCE</scope>
    <source>
        <strain evidence="2">DAPP-PG734</strain>
    </source>
</reference>
<name>A0AAN2FG60_ENTAG</name>
<dbReference type="EMBL" id="OW970315">
    <property type="protein sequence ID" value="CAH6337754.1"/>
    <property type="molecule type" value="Genomic_DNA"/>
</dbReference>
<keyword evidence="1" id="KW-1133">Transmembrane helix</keyword>
<dbReference type="AlphaFoldDB" id="A0AAN2FG60"/>
<evidence type="ECO:0000313" key="3">
    <source>
        <dbReference type="Proteomes" id="UP001158961"/>
    </source>
</evidence>
<accession>A0AAN2FG60</accession>
<sequence>MFQTQDERAWQRGYSLAQCWKKIKRQFFRLDRRCVSWAMSRNMPKWVGRLPIAGLLILSVIALTLGGFMIVSSVLFFCGLAIATSFVKGGVSSTADKTDSSDYVMESARHGQYDAPYQPPGED</sequence>
<dbReference type="Proteomes" id="UP001158961">
    <property type="component" value="Chromosome"/>
</dbReference>